<dbReference type="Gene3D" id="1.20.58.60">
    <property type="match status" value="2"/>
</dbReference>
<comment type="caution">
    <text evidence="6">The sequence shown here is derived from an EMBL/GenBank/DDBJ whole genome shotgun (WGS) entry which is preliminary data.</text>
</comment>
<dbReference type="OrthoDB" id="18853at2759"/>
<dbReference type="PANTHER" id="PTHR14514">
    <property type="entry name" value="PKA ANCHORING PROTEIN"/>
    <property type="match status" value="1"/>
</dbReference>
<comment type="subcellular location">
    <subcellularLocation>
        <location evidence="1">Nucleus membrane</location>
    </subcellularLocation>
</comment>
<name>V8P7H5_OPHHA</name>
<evidence type="ECO:0000313" key="7">
    <source>
        <dbReference type="Proteomes" id="UP000018936"/>
    </source>
</evidence>
<evidence type="ECO:0000256" key="3">
    <source>
        <dbReference type="ARBA" id="ARBA00022737"/>
    </source>
</evidence>
<proteinExistence type="predicted"/>
<keyword evidence="7" id="KW-1185">Reference proteome</keyword>
<keyword evidence="4" id="KW-0472">Membrane</keyword>
<dbReference type="InterPro" id="IPR002017">
    <property type="entry name" value="Spectrin_repeat"/>
</dbReference>
<sequence length="491" mass="56932">FEDQCKSWSLWLHEKEERINTEALGEHKQHIPDKKDEVQKVEAFLEELLLARESFDKLSQKAQFLSEKDYSTGMEVRLASQQFSAYQNLIKEVKEKLRLSQIALQDHQTLEEALQDMWTWVKDVQGKLSYAEGTLGDKVTLEKRHLQIQEILLMKGEGEVKLNMAIGKAEQTLKTSNEEGQKVIQSQLQRLKDLWGSIVSTSVSCQSLLEFVINQWNCHLEKKSQLDQWLDSTDHKLKEPLEPQNGLKEKFSQLDCFQTIVSEVEERSNDLHQLIVKARELHEKTQDDSFGETAQEELKTQFTNIATVAKEKMKIAEDIVKDHLLYLDAVHEFSDWLHSAKEELHRWSDTSGDLSAIQKKLAKINELIDSRQTGEGRLRRIQTLAPAVKKNTSVQGGKDMDAEMQALQSDWKQWEENAFQSRNRLQELESQMAWSEQEFAAQAVLLEEALQHFSTLLATWSQDLTPLDSKHTDQELVEYWHREKVKCFLSV</sequence>
<dbReference type="Proteomes" id="UP000018936">
    <property type="component" value="Unassembled WGS sequence"/>
</dbReference>
<dbReference type="EMBL" id="AZIM01000571">
    <property type="protein sequence ID" value="ETE70295.1"/>
    <property type="molecule type" value="Genomic_DNA"/>
</dbReference>
<feature type="non-terminal residue" evidence="6">
    <location>
        <position position="1"/>
    </location>
</feature>
<keyword evidence="5" id="KW-0539">Nucleus</keyword>
<keyword evidence="3" id="KW-0677">Repeat</keyword>
<dbReference type="AlphaFoldDB" id="V8P7H5"/>
<dbReference type="GO" id="GO:0031965">
    <property type="term" value="C:nuclear membrane"/>
    <property type="evidence" value="ECO:0007669"/>
    <property type="project" value="UniProtKB-SubCell"/>
</dbReference>
<evidence type="ECO:0000256" key="1">
    <source>
        <dbReference type="ARBA" id="ARBA00004126"/>
    </source>
</evidence>
<evidence type="ECO:0000256" key="4">
    <source>
        <dbReference type="ARBA" id="ARBA00023136"/>
    </source>
</evidence>
<evidence type="ECO:0000256" key="5">
    <source>
        <dbReference type="ARBA" id="ARBA00023242"/>
    </source>
</evidence>
<keyword evidence="2" id="KW-0597">Phosphoprotein</keyword>
<dbReference type="SMART" id="SM00150">
    <property type="entry name" value="SPEC"/>
    <property type="match status" value="3"/>
</dbReference>
<dbReference type="InterPro" id="IPR018159">
    <property type="entry name" value="Spectrin/alpha-actinin"/>
</dbReference>
<evidence type="ECO:0000313" key="6">
    <source>
        <dbReference type="EMBL" id="ETE70295.1"/>
    </source>
</evidence>
<reference evidence="6 7" key="1">
    <citation type="journal article" date="2013" name="Proc. Natl. Acad. Sci. U.S.A.">
        <title>The king cobra genome reveals dynamic gene evolution and adaptation in the snake venom system.</title>
        <authorList>
            <person name="Vonk F.J."/>
            <person name="Casewell N.R."/>
            <person name="Henkel C.V."/>
            <person name="Heimberg A.M."/>
            <person name="Jansen H.J."/>
            <person name="McCleary R.J."/>
            <person name="Kerkkamp H.M."/>
            <person name="Vos R.A."/>
            <person name="Guerreiro I."/>
            <person name="Calvete J.J."/>
            <person name="Wuster W."/>
            <person name="Woods A.E."/>
            <person name="Logan J.M."/>
            <person name="Harrison R.A."/>
            <person name="Castoe T.A."/>
            <person name="de Koning A.P."/>
            <person name="Pollock D.D."/>
            <person name="Yandell M."/>
            <person name="Calderon D."/>
            <person name="Renjifo C."/>
            <person name="Currier R.B."/>
            <person name="Salgado D."/>
            <person name="Pla D."/>
            <person name="Sanz L."/>
            <person name="Hyder A.S."/>
            <person name="Ribeiro J.M."/>
            <person name="Arntzen J.W."/>
            <person name="van den Thillart G.E."/>
            <person name="Boetzer M."/>
            <person name="Pirovano W."/>
            <person name="Dirks R.P."/>
            <person name="Spaink H.P."/>
            <person name="Duboule D."/>
            <person name="McGlinn E."/>
            <person name="Kini R.M."/>
            <person name="Richardson M.K."/>
        </authorList>
    </citation>
    <scope>NUCLEOTIDE SEQUENCE</scope>
    <source>
        <tissue evidence="6">Blood</tissue>
    </source>
</reference>
<dbReference type="PANTHER" id="PTHR14514:SF3">
    <property type="entry name" value="NESPRIN-1"/>
    <property type="match status" value="1"/>
</dbReference>
<dbReference type="SUPFAM" id="SSF46966">
    <property type="entry name" value="Spectrin repeat"/>
    <property type="match status" value="3"/>
</dbReference>
<evidence type="ECO:0000256" key="2">
    <source>
        <dbReference type="ARBA" id="ARBA00022553"/>
    </source>
</evidence>
<gene>
    <name evidence="6" type="primary">SYNE1</name>
    <name evidence="6" type="ORF">L345_03898</name>
</gene>
<protein>
    <submittedName>
        <fullName evidence="6">Nesprin-1</fullName>
    </submittedName>
</protein>
<organism evidence="6 7">
    <name type="scientific">Ophiophagus hannah</name>
    <name type="common">King cobra</name>
    <name type="synonym">Naja hannah</name>
    <dbReference type="NCBI Taxonomy" id="8665"/>
    <lineage>
        <taxon>Eukaryota</taxon>
        <taxon>Metazoa</taxon>
        <taxon>Chordata</taxon>
        <taxon>Craniata</taxon>
        <taxon>Vertebrata</taxon>
        <taxon>Euteleostomi</taxon>
        <taxon>Lepidosauria</taxon>
        <taxon>Squamata</taxon>
        <taxon>Bifurcata</taxon>
        <taxon>Unidentata</taxon>
        <taxon>Episquamata</taxon>
        <taxon>Toxicofera</taxon>
        <taxon>Serpentes</taxon>
        <taxon>Colubroidea</taxon>
        <taxon>Elapidae</taxon>
        <taxon>Elapinae</taxon>
        <taxon>Ophiophagus</taxon>
    </lineage>
</organism>
<accession>V8P7H5</accession>
<dbReference type="Pfam" id="PF00435">
    <property type="entry name" value="Spectrin"/>
    <property type="match status" value="1"/>
</dbReference>